<proteinExistence type="predicted"/>
<evidence type="ECO:0000313" key="1">
    <source>
        <dbReference type="EMBL" id="MFC5527448.1"/>
    </source>
</evidence>
<keyword evidence="1" id="KW-0378">Hydrolase</keyword>
<dbReference type="PANTHER" id="PTHR42103:SF2">
    <property type="entry name" value="AB HYDROLASE-1 DOMAIN-CONTAINING PROTEIN"/>
    <property type="match status" value="1"/>
</dbReference>
<evidence type="ECO:0000313" key="2">
    <source>
        <dbReference type="Proteomes" id="UP001596114"/>
    </source>
</evidence>
<dbReference type="EMBL" id="JBHSNF010000004">
    <property type="protein sequence ID" value="MFC5527448.1"/>
    <property type="molecule type" value="Genomic_DNA"/>
</dbReference>
<keyword evidence="2" id="KW-1185">Reference proteome</keyword>
<comment type="caution">
    <text evidence="1">The sequence shown here is derived from an EMBL/GenBank/DDBJ whole genome shotgun (WGS) entry which is preliminary data.</text>
</comment>
<dbReference type="Proteomes" id="UP001596114">
    <property type="component" value="Unassembled WGS sequence"/>
</dbReference>
<sequence>MNVTELPADPAGFPDVAASFMLDGPAGKLETISEVAAPAGARRGVAVICHPLTVEGGSMHNKVVTMVERALRESGLDTVRFNFRGAGASFGSYDKGHGERDDLAAVVAWVRRVRPHDALWLAGFSFGSYVSIAQSVPLHADALISIAPPVGRWEFEPIALPACHWLVVQGEADEVVDPQAVFDWVDTLEPRPELVRMPDTSHFFHRRLMDLRGAIKHAVRGWLPALRGQPGASSE</sequence>
<dbReference type="RefSeq" id="WP_377322078.1">
    <property type="nucleotide sequence ID" value="NZ_JBHSNF010000004.1"/>
</dbReference>
<dbReference type="PANTHER" id="PTHR42103">
    <property type="entry name" value="ALPHA/BETA-HYDROLASES SUPERFAMILY PROTEIN"/>
    <property type="match status" value="1"/>
</dbReference>
<accession>A0ABW0QRR7</accession>
<protein>
    <submittedName>
        <fullName evidence="1">Alpha/beta hydrolase</fullName>
    </submittedName>
</protein>
<organism evidence="1 2">
    <name type="scientific">Rhodanobacter ginsengisoli</name>
    <dbReference type="NCBI Taxonomy" id="418646"/>
    <lineage>
        <taxon>Bacteria</taxon>
        <taxon>Pseudomonadati</taxon>
        <taxon>Pseudomonadota</taxon>
        <taxon>Gammaproteobacteria</taxon>
        <taxon>Lysobacterales</taxon>
        <taxon>Rhodanobacteraceae</taxon>
        <taxon>Rhodanobacter</taxon>
    </lineage>
</organism>
<dbReference type="SUPFAM" id="SSF53474">
    <property type="entry name" value="alpha/beta-Hydrolases"/>
    <property type="match status" value="1"/>
</dbReference>
<dbReference type="GO" id="GO:0016787">
    <property type="term" value="F:hydrolase activity"/>
    <property type="evidence" value="ECO:0007669"/>
    <property type="project" value="UniProtKB-KW"/>
</dbReference>
<dbReference type="Gene3D" id="3.40.50.1820">
    <property type="entry name" value="alpha/beta hydrolase"/>
    <property type="match status" value="1"/>
</dbReference>
<name>A0ABW0QRR7_9GAMM</name>
<reference evidence="2" key="1">
    <citation type="journal article" date="2019" name="Int. J. Syst. Evol. Microbiol.">
        <title>The Global Catalogue of Microorganisms (GCM) 10K type strain sequencing project: providing services to taxonomists for standard genome sequencing and annotation.</title>
        <authorList>
            <consortium name="The Broad Institute Genomics Platform"/>
            <consortium name="The Broad Institute Genome Sequencing Center for Infectious Disease"/>
            <person name="Wu L."/>
            <person name="Ma J."/>
        </authorList>
    </citation>
    <scope>NUCLEOTIDE SEQUENCE [LARGE SCALE GENOMIC DNA]</scope>
    <source>
        <strain evidence="2">CGMCC 1.16619</strain>
    </source>
</reference>
<gene>
    <name evidence="1" type="ORF">ACFPPA_17025</name>
</gene>
<dbReference type="InterPro" id="IPR029058">
    <property type="entry name" value="AB_hydrolase_fold"/>
</dbReference>